<dbReference type="GO" id="GO:0003700">
    <property type="term" value="F:DNA-binding transcription factor activity"/>
    <property type="evidence" value="ECO:0007669"/>
    <property type="project" value="InterPro"/>
</dbReference>
<feature type="transmembrane region" description="Helical" evidence="2">
    <location>
        <begin position="382"/>
        <end position="402"/>
    </location>
</feature>
<dbReference type="SUPFAM" id="SSF48452">
    <property type="entry name" value="TPR-like"/>
    <property type="match status" value="1"/>
</dbReference>
<feature type="coiled-coil region" evidence="1">
    <location>
        <begin position="412"/>
        <end position="471"/>
    </location>
</feature>
<dbReference type="InterPro" id="IPR018060">
    <property type="entry name" value="HTH_AraC"/>
</dbReference>
<feature type="domain" description="HTH araC/xylS-type" evidence="3">
    <location>
        <begin position="445"/>
        <end position="553"/>
    </location>
</feature>
<dbReference type="AlphaFoldDB" id="A0A366AX65"/>
<gene>
    <name evidence="4" type="ORF">DR980_13540</name>
</gene>
<reference evidence="4 5" key="1">
    <citation type="submission" date="2018-07" db="EMBL/GenBank/DDBJ databases">
        <title>Complete genome sequence of Flavobacterium psychrolimnae LMG 22018.</title>
        <authorList>
            <person name="Kim D.-U."/>
        </authorList>
    </citation>
    <scope>NUCLEOTIDE SEQUENCE [LARGE SCALE GENOMIC DNA]</scope>
    <source>
        <strain evidence="4 5">LMG 22018</strain>
    </source>
</reference>
<organism evidence="4 5">
    <name type="scientific">Flavobacterium psychrolimnae</name>
    <dbReference type="NCBI Taxonomy" id="249351"/>
    <lineage>
        <taxon>Bacteria</taxon>
        <taxon>Pseudomonadati</taxon>
        <taxon>Bacteroidota</taxon>
        <taxon>Flavobacteriia</taxon>
        <taxon>Flavobacteriales</taxon>
        <taxon>Flavobacteriaceae</taxon>
        <taxon>Flavobacterium</taxon>
    </lineage>
</organism>
<dbReference type="InterPro" id="IPR011990">
    <property type="entry name" value="TPR-like_helical_dom_sf"/>
</dbReference>
<keyword evidence="2" id="KW-1133">Transmembrane helix</keyword>
<dbReference type="EMBL" id="QNUX01000013">
    <property type="protein sequence ID" value="RBN49460.1"/>
    <property type="molecule type" value="Genomic_DNA"/>
</dbReference>
<dbReference type="RefSeq" id="WP_113637022.1">
    <property type="nucleotide sequence ID" value="NZ_QNUX01000013.1"/>
</dbReference>
<name>A0A366AX65_9FLAO</name>
<accession>A0A366AX65</accession>
<evidence type="ECO:0000256" key="2">
    <source>
        <dbReference type="SAM" id="Phobius"/>
    </source>
</evidence>
<dbReference type="GO" id="GO:0043565">
    <property type="term" value="F:sequence-specific DNA binding"/>
    <property type="evidence" value="ECO:0007669"/>
    <property type="project" value="InterPro"/>
</dbReference>
<dbReference type="Proteomes" id="UP000253676">
    <property type="component" value="Unassembled WGS sequence"/>
</dbReference>
<keyword evidence="1" id="KW-0175">Coiled coil</keyword>
<sequence>MKQNYVLLTLLLTAHCVTSQKKVFKIPDSLENKSYVYLEDRSYSLTKDTAKAFFYINIYIKKAKNEENWKELVNGYQNALHQSPNNIRLQYADSMIYAAKKRKDAALIGSAYLSKGIVFYSQKKLSNALDNYIIANNYIAKTNDAYLIHKVKYNMGQVKYYLGFYDEAISLLTECVAYYKNENPRPYLNSLHSLGLCYNKIGNYGLCTETNKIGISESKRLKTLEMTPYFIHSDGINEYFMKNYDVAIKKIESSLIEINQKKDYANVAVGNFYIGKSFWQLEKSDKAVSYFKKVDRTFQDKGYIRPDLLEVYQLLIAYYKTKDNLKAQLFYIDQLLAAVKTLKETNKYLIGKVHKEYDTKVIVTEKDKMKAELLSQKYNDTIFISIIVVFFAGLLFMTYRHFKNRAVYKQKFNELMVQIKDENRNKTKLKNDKSEILDINADTVNNVLKQLDKFEREKKFLEKDITLVKLAAAFNSNNKYLSKIIAHYKEKGFVEYINALKIDYLINLLQEDKRIRNYTNKALAEEAGFSSTQRFANAFLTKTGMPTSFFIEQLKKGNT</sequence>
<dbReference type="PROSITE" id="PS01124">
    <property type="entry name" value="HTH_ARAC_FAMILY_2"/>
    <property type="match status" value="1"/>
</dbReference>
<protein>
    <submittedName>
        <fullName evidence="4">AraC family transcriptional regulator</fullName>
    </submittedName>
</protein>
<dbReference type="Gene3D" id="1.10.10.60">
    <property type="entry name" value="Homeodomain-like"/>
    <property type="match status" value="2"/>
</dbReference>
<evidence type="ECO:0000256" key="1">
    <source>
        <dbReference type="SAM" id="Coils"/>
    </source>
</evidence>
<dbReference type="OrthoDB" id="5295174at2"/>
<evidence type="ECO:0000259" key="3">
    <source>
        <dbReference type="PROSITE" id="PS01124"/>
    </source>
</evidence>
<dbReference type="Gene3D" id="1.25.40.10">
    <property type="entry name" value="Tetratricopeptide repeat domain"/>
    <property type="match status" value="1"/>
</dbReference>
<keyword evidence="2" id="KW-0472">Membrane</keyword>
<proteinExistence type="predicted"/>
<dbReference type="SMART" id="SM00342">
    <property type="entry name" value="HTH_ARAC"/>
    <property type="match status" value="1"/>
</dbReference>
<comment type="caution">
    <text evidence="4">The sequence shown here is derived from an EMBL/GenBank/DDBJ whole genome shotgun (WGS) entry which is preliminary data.</text>
</comment>
<keyword evidence="5" id="KW-1185">Reference proteome</keyword>
<keyword evidence="2" id="KW-0812">Transmembrane</keyword>
<evidence type="ECO:0000313" key="4">
    <source>
        <dbReference type="EMBL" id="RBN49460.1"/>
    </source>
</evidence>
<evidence type="ECO:0000313" key="5">
    <source>
        <dbReference type="Proteomes" id="UP000253676"/>
    </source>
</evidence>